<dbReference type="Pfam" id="PF02357">
    <property type="entry name" value="NusG"/>
    <property type="match status" value="1"/>
</dbReference>
<keyword evidence="4 5" id="KW-0804">Transcription</keyword>
<dbReference type="InterPro" id="IPR008991">
    <property type="entry name" value="Translation_prot_SH3-like_sf"/>
</dbReference>
<dbReference type="KEGG" id="tpi:TREPR_0925"/>
<keyword evidence="2 5" id="KW-0889">Transcription antitermination</keyword>
<comment type="function">
    <text evidence="5 7">Participates in transcription elongation, termination and antitermination.</text>
</comment>
<keyword evidence="11" id="KW-1185">Reference proteome</keyword>
<reference evidence="10 11" key="2">
    <citation type="journal article" date="2011" name="ISME J.">
        <title>RNA-seq reveals cooperative metabolic interactions between two termite-gut spirochete species in co-culture.</title>
        <authorList>
            <person name="Rosenthal A.Z."/>
            <person name="Matson E.G."/>
            <person name="Eldar A."/>
            <person name="Leadbetter J.R."/>
        </authorList>
    </citation>
    <scope>NUCLEOTIDE SEQUENCE [LARGE SCALE GENOMIC DNA]</scope>
    <source>
        <strain evidence="11">ATCC BAA-887 / DSM 12427 / ZAS-2</strain>
    </source>
</reference>
<dbReference type="InterPro" id="IPR014722">
    <property type="entry name" value="Rib_uL2_dom2"/>
</dbReference>
<feature type="domain" description="KOW" evidence="9">
    <location>
        <begin position="146"/>
        <end position="173"/>
    </location>
</feature>
<dbReference type="InterPro" id="IPR036735">
    <property type="entry name" value="NGN_dom_sf"/>
</dbReference>
<dbReference type="InterPro" id="IPR043425">
    <property type="entry name" value="NusG-like"/>
</dbReference>
<dbReference type="SUPFAM" id="SSF82679">
    <property type="entry name" value="N-utilization substance G protein NusG, N-terminal domain"/>
    <property type="match status" value="1"/>
</dbReference>
<dbReference type="FunFam" id="2.30.30.30:FF:000002">
    <property type="entry name" value="Transcription termination/antitermination factor NusG"/>
    <property type="match status" value="1"/>
</dbReference>
<dbReference type="InterPro" id="IPR047050">
    <property type="entry name" value="NGN"/>
</dbReference>
<sequence length="200" mass="22840">MYRQYFNKKDKKRYNMATGWYVLHTYSGYENKIEKTIRMMTASGDLDKEIVRDIKVPSEEVVEVKEGKKRTMTRKFLPGYILVEMDLPELDWKTSCSKIKKIQGVTGFVGTPADKRPQPLTGDEARGILQKSGEIKGERPARARQSFATGEQVKIIDGPFESFTGTIEEVNQEKNKLKVMVGIFGRNTPVEVDLLQVEKV</sequence>
<evidence type="ECO:0000259" key="8">
    <source>
        <dbReference type="SMART" id="SM00738"/>
    </source>
</evidence>
<dbReference type="SUPFAM" id="SSF50104">
    <property type="entry name" value="Translation proteins SH3-like domain"/>
    <property type="match status" value="1"/>
</dbReference>
<dbReference type="NCBIfam" id="TIGR00922">
    <property type="entry name" value="nusG"/>
    <property type="match status" value="1"/>
</dbReference>
<proteinExistence type="inferred from homology"/>
<dbReference type="CDD" id="cd06091">
    <property type="entry name" value="KOW_NusG"/>
    <property type="match status" value="1"/>
</dbReference>
<dbReference type="Gene3D" id="2.30.30.30">
    <property type="match status" value="1"/>
</dbReference>
<evidence type="ECO:0000256" key="1">
    <source>
        <dbReference type="ARBA" id="ARBA00022472"/>
    </source>
</evidence>
<dbReference type="SMART" id="SM00738">
    <property type="entry name" value="NGN"/>
    <property type="match status" value="1"/>
</dbReference>
<dbReference type="Pfam" id="PF00467">
    <property type="entry name" value="KOW"/>
    <property type="match status" value="1"/>
</dbReference>
<dbReference type="GO" id="GO:0032784">
    <property type="term" value="P:regulation of DNA-templated transcription elongation"/>
    <property type="evidence" value="ECO:0007669"/>
    <property type="project" value="InterPro"/>
</dbReference>
<dbReference type="Proteomes" id="UP000009223">
    <property type="component" value="Chromosome"/>
</dbReference>
<keyword evidence="1 5" id="KW-0806">Transcription termination</keyword>
<dbReference type="InterPro" id="IPR015869">
    <property type="entry name" value="Transcrpt_antiterm_NusG_bac_CS"/>
</dbReference>
<evidence type="ECO:0000256" key="7">
    <source>
        <dbReference type="RuleBase" id="RU000538"/>
    </source>
</evidence>
<dbReference type="Gene3D" id="3.30.70.940">
    <property type="entry name" value="NusG, N-terminal domain"/>
    <property type="match status" value="1"/>
</dbReference>
<protein>
    <recommendedName>
        <fullName evidence="5 6">Transcription termination/antitermination protein NusG</fullName>
    </recommendedName>
</protein>
<dbReference type="GO" id="GO:0005829">
    <property type="term" value="C:cytosol"/>
    <property type="evidence" value="ECO:0007669"/>
    <property type="project" value="UniProtKB-ARBA"/>
</dbReference>
<dbReference type="GO" id="GO:0006354">
    <property type="term" value="P:DNA-templated transcription elongation"/>
    <property type="evidence" value="ECO:0007669"/>
    <property type="project" value="UniProtKB-UniRule"/>
</dbReference>
<dbReference type="PANTHER" id="PTHR30265:SF2">
    <property type="entry name" value="TRANSCRIPTION TERMINATION_ANTITERMINATION PROTEIN NUSG"/>
    <property type="match status" value="1"/>
</dbReference>
<organism evidence="10 11">
    <name type="scientific">Treponema primitia (strain ATCC BAA-887 / DSM 12427 / ZAS-2)</name>
    <dbReference type="NCBI Taxonomy" id="545694"/>
    <lineage>
        <taxon>Bacteria</taxon>
        <taxon>Pseudomonadati</taxon>
        <taxon>Spirochaetota</taxon>
        <taxon>Spirochaetia</taxon>
        <taxon>Spirochaetales</taxon>
        <taxon>Treponemataceae</taxon>
        <taxon>Treponema</taxon>
    </lineage>
</organism>
<dbReference type="PROSITE" id="PS01014">
    <property type="entry name" value="NUSG"/>
    <property type="match status" value="1"/>
</dbReference>
<evidence type="ECO:0000256" key="5">
    <source>
        <dbReference type="HAMAP-Rule" id="MF_00948"/>
    </source>
</evidence>
<evidence type="ECO:0000256" key="3">
    <source>
        <dbReference type="ARBA" id="ARBA00023015"/>
    </source>
</evidence>
<dbReference type="HAMAP" id="MF_00948">
    <property type="entry name" value="NusG"/>
    <property type="match status" value="1"/>
</dbReference>
<name>F5YI73_TREPZ</name>
<comment type="similarity">
    <text evidence="5 7">Belongs to the NusG family.</text>
</comment>
<evidence type="ECO:0000313" key="11">
    <source>
        <dbReference type="Proteomes" id="UP000009223"/>
    </source>
</evidence>
<dbReference type="STRING" id="545694.TREPR_0925"/>
<keyword evidence="3 5" id="KW-0805">Transcription regulation</keyword>
<evidence type="ECO:0000256" key="4">
    <source>
        <dbReference type="ARBA" id="ARBA00023163"/>
    </source>
</evidence>
<evidence type="ECO:0000256" key="2">
    <source>
        <dbReference type="ARBA" id="ARBA00022814"/>
    </source>
</evidence>
<dbReference type="SMART" id="SM00739">
    <property type="entry name" value="KOW"/>
    <property type="match status" value="1"/>
</dbReference>
<dbReference type="InterPro" id="IPR006645">
    <property type="entry name" value="NGN-like_dom"/>
</dbReference>
<dbReference type="AlphaFoldDB" id="F5YI73"/>
<evidence type="ECO:0000259" key="9">
    <source>
        <dbReference type="SMART" id="SM00739"/>
    </source>
</evidence>
<dbReference type="HOGENOM" id="CLU_067287_1_0_12"/>
<dbReference type="CDD" id="cd09891">
    <property type="entry name" value="NGN_Bact_1"/>
    <property type="match status" value="1"/>
</dbReference>
<dbReference type="PANTHER" id="PTHR30265">
    <property type="entry name" value="RHO-INTERACTING TRANSCRIPTION TERMINATION FACTOR NUSG"/>
    <property type="match status" value="1"/>
</dbReference>
<evidence type="ECO:0000256" key="6">
    <source>
        <dbReference type="NCBIfam" id="TIGR00922"/>
    </source>
</evidence>
<dbReference type="GO" id="GO:0006353">
    <property type="term" value="P:DNA-templated transcription termination"/>
    <property type="evidence" value="ECO:0007669"/>
    <property type="project" value="UniProtKB-UniRule"/>
</dbReference>
<dbReference type="InterPro" id="IPR005824">
    <property type="entry name" value="KOW"/>
</dbReference>
<evidence type="ECO:0000313" key="10">
    <source>
        <dbReference type="EMBL" id="AEF85571.1"/>
    </source>
</evidence>
<dbReference type="InterPro" id="IPR001062">
    <property type="entry name" value="Transcrpt_antiterm_NusG"/>
</dbReference>
<dbReference type="eggNOG" id="COG0250">
    <property type="taxonomic scope" value="Bacteria"/>
</dbReference>
<feature type="domain" description="NusG-like N-terminal" evidence="8">
    <location>
        <begin position="17"/>
        <end position="132"/>
    </location>
</feature>
<accession>F5YI73</accession>
<reference evidence="11" key="1">
    <citation type="submission" date="2009-12" db="EMBL/GenBank/DDBJ databases">
        <title>Complete sequence of Treponema primitia strain ZAS-2.</title>
        <authorList>
            <person name="Tetu S.G."/>
            <person name="Matson E."/>
            <person name="Ren Q."/>
            <person name="Seshadri R."/>
            <person name="Elbourne L."/>
            <person name="Hassan K.A."/>
            <person name="Durkin A."/>
            <person name="Radune D."/>
            <person name="Mohamoud Y."/>
            <person name="Shay R."/>
            <person name="Jin S."/>
            <person name="Zhang X."/>
            <person name="Lucey K."/>
            <person name="Ballor N.R."/>
            <person name="Ottesen E."/>
            <person name="Rosenthal R."/>
            <person name="Allen A."/>
            <person name="Leadbetter J.R."/>
            <person name="Paulsen I.T."/>
        </authorList>
    </citation>
    <scope>NUCLEOTIDE SEQUENCE [LARGE SCALE GENOMIC DNA]</scope>
    <source>
        <strain evidence="11">ATCC BAA-887 / DSM 12427 / ZAS-2</strain>
    </source>
</reference>
<gene>
    <name evidence="5 10" type="primary">nusG</name>
    <name evidence="10" type="ordered locus">TREPR_0925</name>
</gene>
<dbReference type="PRINTS" id="PR00338">
    <property type="entry name" value="NUSGTNSCPFCT"/>
</dbReference>
<dbReference type="EMBL" id="CP001843">
    <property type="protein sequence ID" value="AEF85571.1"/>
    <property type="molecule type" value="Genomic_DNA"/>
</dbReference>
<dbReference type="GO" id="GO:0031564">
    <property type="term" value="P:transcription antitermination"/>
    <property type="evidence" value="ECO:0007669"/>
    <property type="project" value="UniProtKB-UniRule"/>
</dbReference>